<evidence type="ECO:0000256" key="7">
    <source>
        <dbReference type="ARBA" id="ARBA00023128"/>
    </source>
</evidence>
<dbReference type="SUPFAM" id="SSF47473">
    <property type="entry name" value="EF-hand"/>
    <property type="match status" value="2"/>
</dbReference>
<name>A0A8X7C2B3_9ARAC</name>
<dbReference type="Pfam" id="PF13499">
    <property type="entry name" value="EF-hand_7"/>
    <property type="match status" value="1"/>
</dbReference>
<dbReference type="InterPro" id="IPR002048">
    <property type="entry name" value="EF_hand_dom"/>
</dbReference>
<protein>
    <submittedName>
        <fullName evidence="10">Calcium uptake protein 3, mitochondrial</fullName>
    </submittedName>
</protein>
<organism evidence="10 11">
    <name type="scientific">Trichonephila inaurata madagascariensis</name>
    <dbReference type="NCBI Taxonomy" id="2747483"/>
    <lineage>
        <taxon>Eukaryota</taxon>
        <taxon>Metazoa</taxon>
        <taxon>Ecdysozoa</taxon>
        <taxon>Arthropoda</taxon>
        <taxon>Chelicerata</taxon>
        <taxon>Arachnida</taxon>
        <taxon>Araneae</taxon>
        <taxon>Araneomorphae</taxon>
        <taxon>Entelegynae</taxon>
        <taxon>Araneoidea</taxon>
        <taxon>Nephilidae</taxon>
        <taxon>Trichonephila</taxon>
        <taxon>Trichonephila inaurata</taxon>
    </lineage>
</organism>
<evidence type="ECO:0000256" key="2">
    <source>
        <dbReference type="ARBA" id="ARBA00004569"/>
    </source>
</evidence>
<evidence type="ECO:0000256" key="1">
    <source>
        <dbReference type="ARBA" id="ARBA00004273"/>
    </source>
</evidence>
<dbReference type="InterPro" id="IPR011992">
    <property type="entry name" value="EF-hand-dom_pair"/>
</dbReference>
<keyword evidence="4" id="KW-0999">Mitochondrion inner membrane</keyword>
<evidence type="ECO:0000313" key="10">
    <source>
        <dbReference type="EMBL" id="GFY54286.1"/>
    </source>
</evidence>
<dbReference type="GO" id="GO:0005509">
    <property type="term" value="F:calcium ion binding"/>
    <property type="evidence" value="ECO:0007669"/>
    <property type="project" value="InterPro"/>
</dbReference>
<comment type="subcellular location">
    <subcellularLocation>
        <location evidence="1">Mitochondrion inner membrane</location>
    </subcellularLocation>
    <subcellularLocation>
        <location evidence="2">Mitochondrion intermembrane space</location>
    </subcellularLocation>
</comment>
<keyword evidence="8" id="KW-0472">Membrane</keyword>
<evidence type="ECO:0000256" key="3">
    <source>
        <dbReference type="ARBA" id="ARBA00022737"/>
    </source>
</evidence>
<keyword evidence="6" id="KW-0809">Transit peptide</keyword>
<evidence type="ECO:0000259" key="9">
    <source>
        <dbReference type="PROSITE" id="PS50222"/>
    </source>
</evidence>
<dbReference type="GO" id="GO:0051560">
    <property type="term" value="P:mitochondrial calcium ion homeostasis"/>
    <property type="evidence" value="ECO:0007669"/>
    <property type="project" value="TreeGrafter"/>
</dbReference>
<evidence type="ECO:0000256" key="4">
    <source>
        <dbReference type="ARBA" id="ARBA00022792"/>
    </source>
</evidence>
<reference evidence="10" key="1">
    <citation type="submission" date="2020-08" db="EMBL/GenBank/DDBJ databases">
        <title>Multicomponent nature underlies the extraordinary mechanical properties of spider dragline silk.</title>
        <authorList>
            <person name="Kono N."/>
            <person name="Nakamura H."/>
            <person name="Mori M."/>
            <person name="Yoshida Y."/>
            <person name="Ohtoshi R."/>
            <person name="Malay A.D."/>
            <person name="Moran D.A.P."/>
            <person name="Tomita M."/>
            <person name="Numata K."/>
            <person name="Arakawa K."/>
        </authorList>
    </citation>
    <scope>NUCLEOTIDE SEQUENCE</scope>
</reference>
<dbReference type="EMBL" id="BMAV01009817">
    <property type="protein sequence ID" value="GFY54286.1"/>
    <property type="molecule type" value="Genomic_DNA"/>
</dbReference>
<evidence type="ECO:0000256" key="8">
    <source>
        <dbReference type="ARBA" id="ARBA00023136"/>
    </source>
</evidence>
<dbReference type="GO" id="GO:0005758">
    <property type="term" value="C:mitochondrial intermembrane space"/>
    <property type="evidence" value="ECO:0007669"/>
    <property type="project" value="UniProtKB-SubCell"/>
</dbReference>
<dbReference type="Proteomes" id="UP000886998">
    <property type="component" value="Unassembled WGS sequence"/>
</dbReference>
<gene>
    <name evidence="10" type="primary">MICU3</name>
    <name evidence="10" type="ORF">TNIN_219892</name>
</gene>
<evidence type="ECO:0000313" key="11">
    <source>
        <dbReference type="Proteomes" id="UP000886998"/>
    </source>
</evidence>
<feature type="domain" description="EF-hand" evidence="9">
    <location>
        <begin position="101"/>
        <end position="136"/>
    </location>
</feature>
<accession>A0A8X7C2B3</accession>
<dbReference type="PANTHER" id="PTHR12294">
    <property type="entry name" value="EF HAND DOMAIN FAMILY A1,A2-RELATED"/>
    <property type="match status" value="1"/>
</dbReference>
<feature type="non-terminal residue" evidence="10">
    <location>
        <position position="1"/>
    </location>
</feature>
<evidence type="ECO:0000256" key="6">
    <source>
        <dbReference type="ARBA" id="ARBA00022946"/>
    </source>
</evidence>
<dbReference type="PANTHER" id="PTHR12294:SF13">
    <property type="entry name" value="MITOCHONDRIAL CALCIUM UPTAKE 3, ISOFORM D"/>
    <property type="match status" value="1"/>
</dbReference>
<proteinExistence type="predicted"/>
<dbReference type="InterPro" id="IPR018247">
    <property type="entry name" value="EF_Hand_1_Ca_BS"/>
</dbReference>
<evidence type="ECO:0000256" key="5">
    <source>
        <dbReference type="ARBA" id="ARBA00022837"/>
    </source>
</evidence>
<dbReference type="OrthoDB" id="5859791at2759"/>
<dbReference type="PROSITE" id="PS00018">
    <property type="entry name" value="EF_HAND_1"/>
    <property type="match status" value="2"/>
</dbReference>
<dbReference type="GO" id="GO:1990246">
    <property type="term" value="C:uniplex complex"/>
    <property type="evidence" value="ECO:0007669"/>
    <property type="project" value="TreeGrafter"/>
</dbReference>
<comment type="caution">
    <text evidence="10">The sequence shown here is derived from an EMBL/GenBank/DDBJ whole genome shotgun (WGS) entry which is preliminary data.</text>
</comment>
<keyword evidence="3" id="KW-0677">Repeat</keyword>
<sequence length="368" mass="42643">KQDEDIQMSQLTQRERRFIKFASVEYDGQLYMTPQDFLDSVTETDPRPRLKRKILTKKELHSLYDSTPPRRKGNTNLFRSLHDKGIISYTEYLFLLSVLTKPQSGFRIAFNMFDTDGNQRVDKKEFLVVLHLLVKSFFKRTAESIGLYSGVSPAVEDSDFDTVDTTLLIHLFGKKGNEDLSYDDFYRFMDNLQTEVLELEFTEFSRGMPTISEVDFARILLRYTLVHSSDYEAYIERVHERIPDEKGISFSQFKAFCQFLNNLDDFSIAMRMFTFANRPISQEEFHRAVAICTGHSLDANLVNAVFQIFDEDGDGQLSYKEFIAIMRDRLHRGFKLAEAILAFVAIELNTPCANVSKTVELVFEFVAI</sequence>
<dbReference type="InterPro" id="IPR039800">
    <property type="entry name" value="MICU1/2/3"/>
</dbReference>
<dbReference type="Gene3D" id="1.10.238.10">
    <property type="entry name" value="EF-hand"/>
    <property type="match status" value="2"/>
</dbReference>
<keyword evidence="7" id="KW-0496">Mitochondrion</keyword>
<keyword evidence="5" id="KW-0106">Calcium</keyword>
<dbReference type="GO" id="GO:0036444">
    <property type="term" value="P:calcium import into the mitochondrion"/>
    <property type="evidence" value="ECO:0007669"/>
    <property type="project" value="TreeGrafter"/>
</dbReference>
<dbReference type="PROSITE" id="PS50222">
    <property type="entry name" value="EF_HAND_2"/>
    <property type="match status" value="2"/>
</dbReference>
<dbReference type="SMART" id="SM00054">
    <property type="entry name" value="EFh"/>
    <property type="match status" value="2"/>
</dbReference>
<feature type="domain" description="EF-hand" evidence="9">
    <location>
        <begin position="297"/>
        <end position="332"/>
    </location>
</feature>
<dbReference type="AlphaFoldDB" id="A0A8X7C2B3"/>
<keyword evidence="11" id="KW-1185">Reference proteome</keyword>